<dbReference type="Gene3D" id="3.40.50.200">
    <property type="entry name" value="Peptidase S8/S53 domain"/>
    <property type="match status" value="1"/>
</dbReference>
<comment type="caution">
    <text evidence="9">The sequence shown here is derived from an EMBL/GenBank/DDBJ whole genome shotgun (WGS) entry which is preliminary data.</text>
</comment>
<evidence type="ECO:0000256" key="3">
    <source>
        <dbReference type="ARBA" id="ARBA00022801"/>
    </source>
</evidence>
<feature type="active site" description="Charge relay system" evidence="5 6">
    <location>
        <position position="248"/>
    </location>
</feature>
<dbReference type="SUPFAM" id="SSF52743">
    <property type="entry name" value="Subtilisin-like"/>
    <property type="match status" value="1"/>
</dbReference>
<evidence type="ECO:0000256" key="5">
    <source>
        <dbReference type="PIRSR" id="PIRSR615500-1"/>
    </source>
</evidence>
<name>A0A7W7RVK4_9ACTN</name>
<keyword evidence="4 6" id="KW-0720">Serine protease</keyword>
<dbReference type="InterPro" id="IPR036852">
    <property type="entry name" value="Peptidase_S8/S53_dom_sf"/>
</dbReference>
<keyword evidence="10" id="KW-1185">Reference proteome</keyword>
<dbReference type="PRINTS" id="PR00723">
    <property type="entry name" value="SUBTILISIN"/>
</dbReference>
<organism evidence="9 10">
    <name type="scientific">Streptosporangium album</name>
    <dbReference type="NCBI Taxonomy" id="47479"/>
    <lineage>
        <taxon>Bacteria</taxon>
        <taxon>Bacillati</taxon>
        <taxon>Actinomycetota</taxon>
        <taxon>Actinomycetes</taxon>
        <taxon>Streptosporangiales</taxon>
        <taxon>Streptosporangiaceae</taxon>
        <taxon>Streptosporangium</taxon>
    </lineage>
</organism>
<reference evidence="9 10" key="1">
    <citation type="submission" date="2020-08" db="EMBL/GenBank/DDBJ databases">
        <title>Sequencing the genomes of 1000 actinobacteria strains.</title>
        <authorList>
            <person name="Klenk H.-P."/>
        </authorList>
    </citation>
    <scope>NUCLEOTIDE SEQUENCE [LARGE SCALE GENOMIC DNA]</scope>
    <source>
        <strain evidence="9 10">DSM 43023</strain>
    </source>
</reference>
<comment type="similarity">
    <text evidence="1 6">Belongs to the peptidase S8 family.</text>
</comment>
<keyword evidence="3 6" id="KW-0378">Hydrolase</keyword>
<evidence type="ECO:0000313" key="9">
    <source>
        <dbReference type="EMBL" id="MBB4939021.1"/>
    </source>
</evidence>
<dbReference type="PANTHER" id="PTHR43806">
    <property type="entry name" value="PEPTIDASE S8"/>
    <property type="match status" value="1"/>
</dbReference>
<keyword evidence="2 6" id="KW-0645">Protease</keyword>
<dbReference type="PROSITE" id="PS00138">
    <property type="entry name" value="SUBTILASE_SER"/>
    <property type="match status" value="1"/>
</dbReference>
<gene>
    <name evidence="9" type="ORF">FHR32_003326</name>
</gene>
<dbReference type="InterPro" id="IPR050131">
    <property type="entry name" value="Peptidase_S8_subtilisin-like"/>
</dbReference>
<protein>
    <submittedName>
        <fullName evidence="9">Subtilisin family serine protease</fullName>
    </submittedName>
</protein>
<dbReference type="InterPro" id="IPR015500">
    <property type="entry name" value="Peptidase_S8_subtilisin-rel"/>
</dbReference>
<accession>A0A7W7RVK4</accession>
<sequence length="1059" mass="110174">MSKGLVAAVLAGTLGVAATPGAVTAGHGSQEGPGRPRSGTAGSVTLLTGDRVVVAGKRFRVELAADREVHFSSGYRNGHLYVVPSDAASLVAQGVLDERLFDVTQLLEWHYGDADTADIPLITQSPEGTAPALKGAATTRRLTGLGMTAQRVAKKSTGEAWRNLLGGVSTLAAGKSKIWLDGRRSYTLDRSTRQIGATEAWQQGFTGKDVTVAVLDSGYDPTHPDLKDVVTQSRNFSDDPDIVDHLGHGTHVASVIAGAGEKYRGVAPGAHIAFGKVSGVDGLFDSAILAGMEWAATEVKAKIVNMSFGGTDEPGLDPVEQAVNTLSQETGTLFVVAAGNDGGEGTVLTPGSADAALTVGAVDRSDQVAAFSSKGPRIGDHAVKPDVTAPGVDIVAAAAAGTADGTHVAKSGTSMATPHVAGAAAILAQRHPDWSGQQLKAALIGSARPTDGATPYQQGAGRVDVPRSLAQEVIASPTGVWAAFPWQHPGERRATGKIAYTNTGATPVTLDLAAGSDVLTLSPQRLEVPAGGQASATVTIDAEDKGPGDYPGVITATAGDTVVRTPAGAYVEPESYDATVTVLGRDGAATDSMQSYVYDQATGTRRNLVFHGNVARIRLPKGRWNLYTEIYERKDRSLTIAHQPFEIADADVPLTVDGRKAKQVTFTVDDPTAVPGRLFALSMVNGPWTTGILANNYSGGFYVIPVRQPGFAYLAQTAWTKKDTTPTPYRYDLVDYRKDGIPDDPGYAARTRDMVKATETYRSSVPGATGVLYSGPVLPGSDLSGGVDTSAIPLPSSLTRYLTPGFAWNDEFSTGGLVELGTGPVRDEGFTQVWNAAVAGPSFAASGGSRTGDTLDFPANGLYTSGTAGRTGMDATATGTLTLAGNGKEIATTDIIGCIAYRSEECSLTATLPEADTAYTLTASSRRPEAGLSTGVDAVWTFHSARTAKPESLPLMAVRYAPQDLDDANHAKPGSRTTVPIWVERAPGARRTAVSSIKLEASADDGKTWRPVRVQATRSGWTAQLGNPTAPGYVSLRATVTDKAGNGVTQTVTRAYAVG</sequence>
<dbReference type="PROSITE" id="PS51892">
    <property type="entry name" value="SUBTILASE"/>
    <property type="match status" value="1"/>
</dbReference>
<feature type="region of interest" description="Disordered" evidence="7">
    <location>
        <begin position="23"/>
        <end position="43"/>
    </location>
</feature>
<feature type="active site" description="Charge relay system" evidence="5 6">
    <location>
        <position position="216"/>
    </location>
</feature>
<evidence type="ECO:0000313" key="10">
    <source>
        <dbReference type="Proteomes" id="UP000534286"/>
    </source>
</evidence>
<dbReference type="PROSITE" id="PS00137">
    <property type="entry name" value="SUBTILASE_HIS"/>
    <property type="match status" value="1"/>
</dbReference>
<dbReference type="EMBL" id="JACHJU010000001">
    <property type="protein sequence ID" value="MBB4939021.1"/>
    <property type="molecule type" value="Genomic_DNA"/>
</dbReference>
<dbReference type="Pfam" id="PF00082">
    <property type="entry name" value="Peptidase_S8"/>
    <property type="match status" value="1"/>
</dbReference>
<dbReference type="Proteomes" id="UP000534286">
    <property type="component" value="Unassembled WGS sequence"/>
</dbReference>
<dbReference type="PANTHER" id="PTHR43806:SF11">
    <property type="entry name" value="CEREVISIN-RELATED"/>
    <property type="match status" value="1"/>
</dbReference>
<evidence type="ECO:0000256" key="7">
    <source>
        <dbReference type="SAM" id="MobiDB-lite"/>
    </source>
</evidence>
<proteinExistence type="inferred from homology"/>
<dbReference type="InterPro" id="IPR023828">
    <property type="entry name" value="Peptidase_S8_Ser-AS"/>
</dbReference>
<dbReference type="RefSeq" id="WP_184755101.1">
    <property type="nucleotide sequence ID" value="NZ_BAABEK010000013.1"/>
</dbReference>
<dbReference type="AlphaFoldDB" id="A0A7W7RVK4"/>
<evidence type="ECO:0000256" key="1">
    <source>
        <dbReference type="ARBA" id="ARBA00011073"/>
    </source>
</evidence>
<evidence type="ECO:0000256" key="6">
    <source>
        <dbReference type="PROSITE-ProRule" id="PRU01240"/>
    </source>
</evidence>
<dbReference type="GO" id="GO:0006508">
    <property type="term" value="P:proteolysis"/>
    <property type="evidence" value="ECO:0007669"/>
    <property type="project" value="UniProtKB-KW"/>
</dbReference>
<dbReference type="InterPro" id="IPR000209">
    <property type="entry name" value="Peptidase_S8/S53_dom"/>
</dbReference>
<dbReference type="InterPro" id="IPR022398">
    <property type="entry name" value="Peptidase_S8_His-AS"/>
</dbReference>
<feature type="active site" description="Charge relay system" evidence="5 6">
    <location>
        <position position="414"/>
    </location>
</feature>
<evidence type="ECO:0000256" key="4">
    <source>
        <dbReference type="ARBA" id="ARBA00022825"/>
    </source>
</evidence>
<evidence type="ECO:0000259" key="8">
    <source>
        <dbReference type="Pfam" id="PF00082"/>
    </source>
</evidence>
<dbReference type="GO" id="GO:0004252">
    <property type="term" value="F:serine-type endopeptidase activity"/>
    <property type="evidence" value="ECO:0007669"/>
    <property type="project" value="UniProtKB-UniRule"/>
</dbReference>
<evidence type="ECO:0000256" key="2">
    <source>
        <dbReference type="ARBA" id="ARBA00022670"/>
    </source>
</evidence>
<feature type="domain" description="Peptidase S8/S53" evidence="8">
    <location>
        <begin position="207"/>
        <end position="461"/>
    </location>
</feature>